<dbReference type="InterPro" id="IPR039418">
    <property type="entry name" value="LexA-like"/>
</dbReference>
<reference evidence="2" key="1">
    <citation type="journal article" date="2021" name="Proc. Natl. Acad. Sci. U.S.A.">
        <title>A Catalog of Tens of Thousands of Viruses from Human Metagenomes Reveals Hidden Associations with Chronic Diseases.</title>
        <authorList>
            <person name="Tisza M.J."/>
            <person name="Buck C.B."/>
        </authorList>
    </citation>
    <scope>NUCLEOTIDE SEQUENCE</scope>
    <source>
        <strain evidence="2">Ct31P9</strain>
    </source>
</reference>
<organism evidence="2">
    <name type="scientific">Myoviridae sp. ct31P9</name>
    <dbReference type="NCBI Taxonomy" id="2827657"/>
    <lineage>
        <taxon>Viruses</taxon>
        <taxon>Duplodnaviria</taxon>
        <taxon>Heunggongvirae</taxon>
        <taxon>Uroviricota</taxon>
        <taxon>Caudoviricetes</taxon>
    </lineage>
</organism>
<dbReference type="Pfam" id="PF01381">
    <property type="entry name" value="HTH_3"/>
    <property type="match status" value="1"/>
</dbReference>
<dbReference type="SMART" id="SM00530">
    <property type="entry name" value="HTH_XRE"/>
    <property type="match status" value="1"/>
</dbReference>
<dbReference type="CDD" id="cd06529">
    <property type="entry name" value="S24_LexA-like"/>
    <property type="match status" value="1"/>
</dbReference>
<dbReference type="Pfam" id="PF00717">
    <property type="entry name" value="Peptidase_S24"/>
    <property type="match status" value="1"/>
</dbReference>
<dbReference type="InterPro" id="IPR001387">
    <property type="entry name" value="Cro/C1-type_HTH"/>
</dbReference>
<proteinExistence type="predicted"/>
<dbReference type="Gene3D" id="1.10.260.40">
    <property type="entry name" value="lambda repressor-like DNA-binding domains"/>
    <property type="match status" value="1"/>
</dbReference>
<dbReference type="PROSITE" id="PS50943">
    <property type="entry name" value="HTH_CROC1"/>
    <property type="match status" value="1"/>
</dbReference>
<dbReference type="Gene3D" id="2.10.109.10">
    <property type="entry name" value="Umud Fragment, subunit A"/>
    <property type="match status" value="1"/>
</dbReference>
<accession>A0A8S5T437</accession>
<dbReference type="InterPro" id="IPR010982">
    <property type="entry name" value="Lambda_DNA-bd_dom_sf"/>
</dbReference>
<dbReference type="CDD" id="cd00093">
    <property type="entry name" value="HTH_XRE"/>
    <property type="match status" value="1"/>
</dbReference>
<dbReference type="GO" id="GO:0003677">
    <property type="term" value="F:DNA binding"/>
    <property type="evidence" value="ECO:0007669"/>
    <property type="project" value="InterPro"/>
</dbReference>
<sequence length="254" mass="28333">MATFADRLKVLRQERELTQAELADKLNIGRSALAMYESGKRIPKYKTIDVIADFFNVSADYLRGKISSKHGYVLSYKEQEEWLKRVKAEAAREGHPIPDFIQTLPELSTFLEGTRAVSSPVHTGIKIPVLGRVVAGIPLEAVEEILDYEEITPDLAATGDFFALQIRGRSMEPRMLEGDVVIVRKQDDVESGDIAIVLVNGDEATVKKIKKMSTGITLIATNISVYEPHFYSNEEIEALPVQILGKVVELRGKF</sequence>
<evidence type="ECO:0000313" key="2">
    <source>
        <dbReference type="EMBL" id="DAF57735.1"/>
    </source>
</evidence>
<dbReference type="PANTHER" id="PTHR33516:SF2">
    <property type="entry name" value="LEXA REPRESSOR-RELATED"/>
    <property type="match status" value="1"/>
</dbReference>
<feature type="domain" description="HTH cro/C1-type" evidence="1">
    <location>
        <begin position="8"/>
        <end position="62"/>
    </location>
</feature>
<name>A0A8S5T437_9CAUD</name>
<protein>
    <submittedName>
        <fullName evidence="2">Repressor protein CI</fullName>
    </submittedName>
</protein>
<dbReference type="EMBL" id="BK032738">
    <property type="protein sequence ID" value="DAF57735.1"/>
    <property type="molecule type" value="Genomic_DNA"/>
</dbReference>
<dbReference type="SUPFAM" id="SSF51306">
    <property type="entry name" value="LexA/Signal peptidase"/>
    <property type="match status" value="1"/>
</dbReference>
<dbReference type="SUPFAM" id="SSF47413">
    <property type="entry name" value="lambda repressor-like DNA-binding domains"/>
    <property type="match status" value="1"/>
</dbReference>
<dbReference type="PANTHER" id="PTHR33516">
    <property type="entry name" value="LEXA REPRESSOR"/>
    <property type="match status" value="1"/>
</dbReference>
<dbReference type="InterPro" id="IPR015927">
    <property type="entry name" value="Peptidase_S24_S26A/B/C"/>
</dbReference>
<dbReference type="InterPro" id="IPR036286">
    <property type="entry name" value="LexA/Signal_pep-like_sf"/>
</dbReference>
<evidence type="ECO:0000259" key="1">
    <source>
        <dbReference type="PROSITE" id="PS50943"/>
    </source>
</evidence>
<dbReference type="InterPro" id="IPR050077">
    <property type="entry name" value="LexA_repressor"/>
</dbReference>